<dbReference type="EMBL" id="CP045836">
    <property type="protein sequence ID" value="QGG54140.1"/>
    <property type="molecule type" value="Genomic_DNA"/>
</dbReference>
<keyword evidence="2" id="KW-0614">Plasmid</keyword>
<dbReference type="EMBL" id="CP045836">
    <property type="protein sequence ID" value="QGG54085.1"/>
    <property type="molecule type" value="Genomic_DNA"/>
</dbReference>
<proteinExistence type="predicted"/>
<keyword evidence="3" id="KW-1185">Reference proteome</keyword>
<evidence type="ECO:0000313" key="3">
    <source>
        <dbReference type="Proteomes" id="UP000373269"/>
    </source>
</evidence>
<evidence type="ECO:0000313" key="1">
    <source>
        <dbReference type="EMBL" id="QGG54085.1"/>
    </source>
</evidence>
<protein>
    <submittedName>
        <fullName evidence="2">Uncharacterized protein</fullName>
    </submittedName>
</protein>
<sequence length="59" mass="6645">METLEQLEKLAVVLGTIQGNIEGLERYLQIADPTATETIKRAEIELNCLRNLMKAIESE</sequence>
<name>A0ABX6DH46_9BACI</name>
<geneLocation type="plasmid" evidence="2 3">
    <name>unnamed</name>
</geneLocation>
<accession>A0ABX6DH46</accession>
<reference evidence="2 3" key="1">
    <citation type="submission" date="2019-11" db="EMBL/GenBank/DDBJ databases">
        <title>Whole Genome Sequencing and Comparative Genomic Analyses of Lysinibacillus pakistanensis LZH-9, a Halotolerant Strain with Excellent COD Removal Capability.</title>
        <authorList>
            <person name="Zhou H."/>
        </authorList>
    </citation>
    <scope>NUCLEOTIDE SEQUENCE [LARGE SCALE GENOMIC DNA]</scope>
    <source>
        <strain evidence="2 3">LZH-9</strain>
        <plasmid evidence="2 3">unnamed</plasmid>
    </source>
</reference>
<dbReference type="Proteomes" id="UP000373269">
    <property type="component" value="Plasmid unnamed"/>
</dbReference>
<gene>
    <name evidence="1" type="ORF">GDS87_24505</name>
    <name evidence="2" type="ORF">GDS87_24785</name>
</gene>
<dbReference type="RefSeq" id="WP_139535937.1">
    <property type="nucleotide sequence ID" value="NZ_CP045836.1"/>
</dbReference>
<organism evidence="2 3">
    <name type="scientific">Lysinibacillus pakistanensis</name>
    <dbReference type="NCBI Taxonomy" id="759811"/>
    <lineage>
        <taxon>Bacteria</taxon>
        <taxon>Bacillati</taxon>
        <taxon>Bacillota</taxon>
        <taxon>Bacilli</taxon>
        <taxon>Bacillales</taxon>
        <taxon>Bacillaceae</taxon>
        <taxon>Lysinibacillus</taxon>
    </lineage>
</organism>
<evidence type="ECO:0000313" key="2">
    <source>
        <dbReference type="EMBL" id="QGG54140.1"/>
    </source>
</evidence>